<dbReference type="Gene3D" id="3.20.20.460">
    <property type="entry name" value="Monomethylamine methyltransferase MtmB"/>
    <property type="match status" value="1"/>
</dbReference>
<keyword evidence="1" id="KW-0489">Methyltransferase</keyword>
<dbReference type="SUPFAM" id="SSF75098">
    <property type="entry name" value="Monomethylamine methyltransferase MtmB"/>
    <property type="match status" value="1"/>
</dbReference>
<organism evidence="1 2">
    <name type="scientific">Denitratisoma oestradiolicum</name>
    <dbReference type="NCBI Taxonomy" id="311182"/>
    <lineage>
        <taxon>Bacteria</taxon>
        <taxon>Pseudomonadati</taxon>
        <taxon>Pseudomonadota</taxon>
        <taxon>Betaproteobacteria</taxon>
        <taxon>Nitrosomonadales</taxon>
        <taxon>Sterolibacteriaceae</taxon>
        <taxon>Denitratisoma</taxon>
    </lineage>
</organism>
<dbReference type="GO" id="GO:0043852">
    <property type="term" value="F:monomethylamine methyltransferase activity"/>
    <property type="evidence" value="ECO:0007669"/>
    <property type="project" value="UniProtKB-EC"/>
</dbReference>
<keyword evidence="2" id="KW-1185">Reference proteome</keyword>
<dbReference type="EMBL" id="LR778301">
    <property type="protein sequence ID" value="CAB1368335.1"/>
    <property type="molecule type" value="Genomic_DNA"/>
</dbReference>
<dbReference type="KEGG" id="doe:DENOEST_1170"/>
<evidence type="ECO:0000313" key="1">
    <source>
        <dbReference type="EMBL" id="CAB1368335.1"/>
    </source>
</evidence>
<reference evidence="1 2" key="1">
    <citation type="submission" date="2020-03" db="EMBL/GenBank/DDBJ databases">
        <authorList>
            <consortium name="Genoscope - CEA"/>
            <person name="William W."/>
        </authorList>
    </citation>
    <scope>NUCLEOTIDE SEQUENCE [LARGE SCALE GENOMIC DNA]</scope>
    <source>
        <strain evidence="2">DSM 16959</strain>
    </source>
</reference>
<proteinExistence type="predicted"/>
<accession>A0A6S6XU67</accession>
<dbReference type="Pfam" id="PF05369">
    <property type="entry name" value="MtmB"/>
    <property type="match status" value="1"/>
</dbReference>
<gene>
    <name evidence="1" type="ORF">DENOEST_1170</name>
</gene>
<dbReference type="EC" id="2.1.1.248" evidence="1"/>
<sequence length="451" mass="49010">MIPTIDFQRRCNAGPVTAVDDFDLELAFKVRELVAEYDIKYTPNQLIVDDRTADAIFEAGLDLLSSVGLHHQQTGRVVQYNREELVQIAAESKANPACVTLGKGTDKMSLRYRKGSDTWAPTNYGGPSGVADPEWFIPYVQSFAQESHVKGIGICPGIPRLGEIDPKAGTLSEVAISLWEQEALREALKRAGRLDMNLGLLCTASTAGGTMSVMSAGYRDARNTQIGIHIMPEQKLGWNPLLLAQYCEINGIEPWQSSMSCIGGLCRDGAEVAVTMIANAVGQMSYGKGSTMSIFASHLSGAYATRESNWAVGAASRASEQNMGLAIGTTLSGTEPAWRTPLALLQAAGQAVVYVASGLSYAWISGHTGLEARLIGEMMDVLAGYPADKANELGLRILARVEEEAAKLPETRKQRPFPEVYDLDTVKPKQDYETGCLRMRDELHKLGMPYR</sequence>
<dbReference type="InterPro" id="IPR008031">
    <property type="entry name" value="MtmB_MeTrfase"/>
</dbReference>
<keyword evidence="1" id="KW-0808">Transferase</keyword>
<dbReference type="InterPro" id="IPR036655">
    <property type="entry name" value="MtmB_sf"/>
</dbReference>
<dbReference type="OrthoDB" id="5432188at2"/>
<dbReference type="AlphaFoldDB" id="A0A6S6XU67"/>
<name>A0A6S6XU67_9PROT</name>
<evidence type="ECO:0000313" key="2">
    <source>
        <dbReference type="Proteomes" id="UP000515733"/>
    </source>
</evidence>
<dbReference type="RefSeq" id="WP_145772117.1">
    <property type="nucleotide sequence ID" value="NZ_LR778301.1"/>
</dbReference>
<protein>
    <submittedName>
        <fullName evidence="1">Methylamine---corrinoid protein Co-methyltransferase</fullName>
        <ecNumber evidence="1">2.1.1.248</ecNumber>
    </submittedName>
</protein>
<dbReference type="GO" id="GO:0032259">
    <property type="term" value="P:methylation"/>
    <property type="evidence" value="ECO:0007669"/>
    <property type="project" value="UniProtKB-KW"/>
</dbReference>
<dbReference type="Proteomes" id="UP000515733">
    <property type="component" value="Chromosome"/>
</dbReference>